<dbReference type="Gene3D" id="1.10.443.10">
    <property type="entry name" value="Intergrase catalytic core"/>
    <property type="match status" value="1"/>
</dbReference>
<dbReference type="GO" id="GO:0015074">
    <property type="term" value="P:DNA integration"/>
    <property type="evidence" value="ECO:0007669"/>
    <property type="project" value="InterPro"/>
</dbReference>
<protein>
    <submittedName>
        <fullName evidence="2">Phage integrase family protein</fullName>
    </submittedName>
</protein>
<proteinExistence type="predicted"/>
<reference evidence="2" key="1">
    <citation type="submission" date="2019-02" db="EMBL/GenBank/DDBJ databases">
        <authorList>
            <person name="Gruber-Vodicka R. H."/>
            <person name="Seah K. B. B."/>
        </authorList>
    </citation>
    <scope>NUCLEOTIDE SEQUENCE</scope>
    <source>
        <strain evidence="2">BECK_BY7</strain>
    </source>
</reference>
<gene>
    <name evidence="2" type="ORF">BECKLFY1418C_GA0070996_102912</name>
</gene>
<dbReference type="GO" id="GO:0003677">
    <property type="term" value="F:DNA binding"/>
    <property type="evidence" value="ECO:0007669"/>
    <property type="project" value="InterPro"/>
</dbReference>
<sequence>MASLIATGIRVGKALEIELKEVNLKESATYIHGKGDRECVVFLPDRLITHPVRDYLNHRASLSPNPAKPEPKIFIYNSFRHSSSVIPAKAGIQ</sequence>
<dbReference type="InterPro" id="IPR011010">
    <property type="entry name" value="DNA_brk_join_enz"/>
</dbReference>
<name>A0A450WJG5_9GAMM</name>
<evidence type="ECO:0000313" key="2">
    <source>
        <dbReference type="EMBL" id="VFK17172.1"/>
    </source>
</evidence>
<dbReference type="EMBL" id="CAADFN010000029">
    <property type="protein sequence ID" value="VFK17172.1"/>
    <property type="molecule type" value="Genomic_DNA"/>
</dbReference>
<accession>A0A450WJG5</accession>
<dbReference type="AlphaFoldDB" id="A0A450WJG5"/>
<organism evidence="2">
    <name type="scientific">Candidatus Kentrum sp. LFY</name>
    <dbReference type="NCBI Taxonomy" id="2126342"/>
    <lineage>
        <taxon>Bacteria</taxon>
        <taxon>Pseudomonadati</taxon>
        <taxon>Pseudomonadota</taxon>
        <taxon>Gammaproteobacteria</taxon>
        <taxon>Candidatus Kentrum</taxon>
    </lineage>
</organism>
<keyword evidence="1" id="KW-0233">DNA recombination</keyword>
<dbReference type="GO" id="GO:0006310">
    <property type="term" value="P:DNA recombination"/>
    <property type="evidence" value="ECO:0007669"/>
    <property type="project" value="UniProtKB-KW"/>
</dbReference>
<dbReference type="InterPro" id="IPR013762">
    <property type="entry name" value="Integrase-like_cat_sf"/>
</dbReference>
<evidence type="ECO:0000256" key="1">
    <source>
        <dbReference type="ARBA" id="ARBA00023172"/>
    </source>
</evidence>
<dbReference type="SUPFAM" id="SSF56349">
    <property type="entry name" value="DNA breaking-rejoining enzymes"/>
    <property type="match status" value="1"/>
</dbReference>